<evidence type="ECO:0000256" key="13">
    <source>
        <dbReference type="ARBA" id="ARBA00023204"/>
    </source>
</evidence>
<feature type="domain" description="ATP-dependent helicase/deoxyribonuclease subunit B N-terminal" evidence="15">
    <location>
        <begin position="5"/>
        <end position="291"/>
    </location>
</feature>
<name>A0A9D2PV95_9FIRM</name>
<keyword evidence="11" id="KW-0411">Iron-sulfur</keyword>
<dbReference type="EMBL" id="DWWB01000086">
    <property type="protein sequence ID" value="HJC67897.1"/>
    <property type="molecule type" value="Genomic_DNA"/>
</dbReference>
<sequence length="1168" mass="134842">MALQFVLGKAGAGKTRYLYEEVIRRSIEEPDFSYLVIVPEQFTMQAQREMIRLHPNHGMMNIDVVSFKRLAYRVFDELNVRLPAVLDDMGKSMVLRRVMGPCKKSLGLYGGHLGQPGFINQMKSQLSELYQYGVGPEDLKELGEQTDNALLAQKLKDLEIIFRQFQEYIRDHYITAEEILDILCRELPKSERIRRSVIFLDGYTGFTPVQYRLIRLFLTCARDVVCAVTVDPAADPYRESGIQNLFYMSKHTVCRIREMAEEEKVSKKKDVIIHPSPGPRFLESPSLDFLEANLYRYGRRTWQGQPGEVEIFCGKDPDQELEWVLETMEDLVRHHGMRYRNMAIVTGDLASYGRIAARQLEQAGIPYFMDQKKSILENPMVELIRAAVELARDFSYENVFRYLKTGLVYDREPVPEGGYGRIRAAEEVWRLENYVRALGINGWKRWNETWERTFYGAENLNLEELNRFRMWVLKPLAPLREVMSAPEATIASMTQGLKSYLEEMELQEKLEEYQSYFSERGQFGDENLSREYGQVYDLVLELLERLTGLLGEEKVDRKTYSQILDAGFEEIQVGTIPATIDQVTVGDITRSRLDGVKALFFVGVNDQIVPQRKNGGSLLTDRDREFFRLHRMELAPTAREESCMQKFYLYLMLTKPSRRLYLSYGAAGADGKAMRPSILIGEVRKLFPDLKLLSGQEETGTVYTLQDGKHMLIQGLGRYRDSREKEEEWKGEPDFLELCRFFLDHGEEGEKLKRLVEGAFYSYQEKGIGKAAARALYGPILQGSVTRMEQYASCAYAHFLRYGLELLERQEYRLEAVDVGNLFHQSIDLCFRKVKEEERDWRTLSDEERDDLAKSCVRQVVEQYGNTILMSSARYAYLARRVEQMTERTIWALGEQVKRGDFTPVGFEVSFSASDNLRAMRIPLGEGQELRLRGRIDRLDLCREDKNLYVKIIDYKSGGTHFDLSALYYGLQLQLVVYMDAAQELLERQNPGDEVIPAGIFYYNIQDPVIEKKGPMTDEEIQQEILRQLRMNGLVNRNLEVIRHLDRDIETQSDVIPVALKAGIIQESRSSVTDAKGFEGLKTYVIRRLRQAGREILEGQTDLAPYKETGRTACDYCPYHAVCGFDTKTAGYGYRRLKALKPQEIWEEILREEGPGRTEEEHGSKMDG</sequence>
<dbReference type="GO" id="GO:0046872">
    <property type="term" value="F:metal ion binding"/>
    <property type="evidence" value="ECO:0007669"/>
    <property type="project" value="UniProtKB-KW"/>
</dbReference>
<reference evidence="16" key="2">
    <citation type="submission" date="2021-04" db="EMBL/GenBank/DDBJ databases">
        <authorList>
            <person name="Gilroy R."/>
        </authorList>
    </citation>
    <scope>NUCLEOTIDE SEQUENCE</scope>
    <source>
        <strain evidence="16">CHK198-12963</strain>
    </source>
</reference>
<dbReference type="InterPro" id="IPR014140">
    <property type="entry name" value="DNA_helicase_suAddB"/>
</dbReference>
<evidence type="ECO:0000256" key="2">
    <source>
        <dbReference type="ARBA" id="ARBA00022722"/>
    </source>
</evidence>
<keyword evidence="3" id="KW-0479">Metal-binding</keyword>
<dbReference type="GO" id="GO:0000724">
    <property type="term" value="P:double-strand break repair via homologous recombination"/>
    <property type="evidence" value="ECO:0007669"/>
    <property type="project" value="InterPro"/>
</dbReference>
<dbReference type="GO" id="GO:0051539">
    <property type="term" value="F:4 iron, 4 sulfur cluster binding"/>
    <property type="evidence" value="ECO:0007669"/>
    <property type="project" value="UniProtKB-KW"/>
</dbReference>
<evidence type="ECO:0000256" key="1">
    <source>
        <dbReference type="ARBA" id="ARBA00022485"/>
    </source>
</evidence>
<comment type="caution">
    <text evidence="16">The sequence shown here is derived from an EMBL/GenBank/DDBJ whole genome shotgun (WGS) entry which is preliminary data.</text>
</comment>
<evidence type="ECO:0000259" key="14">
    <source>
        <dbReference type="Pfam" id="PF12705"/>
    </source>
</evidence>
<keyword evidence="5" id="KW-0227">DNA damage</keyword>
<evidence type="ECO:0000256" key="9">
    <source>
        <dbReference type="ARBA" id="ARBA00022840"/>
    </source>
</evidence>
<keyword evidence="7 16" id="KW-0347">Helicase</keyword>
<keyword evidence="12" id="KW-0238">DNA-binding</keyword>
<evidence type="ECO:0000256" key="11">
    <source>
        <dbReference type="ARBA" id="ARBA00023014"/>
    </source>
</evidence>
<evidence type="ECO:0000256" key="3">
    <source>
        <dbReference type="ARBA" id="ARBA00022723"/>
    </source>
</evidence>
<dbReference type="PANTHER" id="PTHR30591">
    <property type="entry name" value="RECBCD ENZYME SUBUNIT RECC"/>
    <property type="match status" value="1"/>
</dbReference>
<keyword evidence="6" id="KW-0378">Hydrolase</keyword>
<dbReference type="AlphaFoldDB" id="A0A9D2PV95"/>
<keyword evidence="1" id="KW-0004">4Fe-4S</keyword>
<reference evidence="16" key="1">
    <citation type="journal article" date="2021" name="PeerJ">
        <title>Extensive microbial diversity within the chicken gut microbiome revealed by metagenomics and culture.</title>
        <authorList>
            <person name="Gilroy R."/>
            <person name="Ravi A."/>
            <person name="Getino M."/>
            <person name="Pursley I."/>
            <person name="Horton D.L."/>
            <person name="Alikhan N.F."/>
            <person name="Baker D."/>
            <person name="Gharbi K."/>
            <person name="Hall N."/>
            <person name="Watson M."/>
            <person name="Adriaenssens E.M."/>
            <person name="Foster-Nyarko E."/>
            <person name="Jarju S."/>
            <person name="Secka A."/>
            <person name="Antonio M."/>
            <person name="Oren A."/>
            <person name="Chaudhuri R.R."/>
            <person name="La Ragione R."/>
            <person name="Hildebrand F."/>
            <person name="Pallen M.J."/>
        </authorList>
    </citation>
    <scope>NUCLEOTIDE SEQUENCE</scope>
    <source>
        <strain evidence="16">CHK198-12963</strain>
    </source>
</reference>
<evidence type="ECO:0000256" key="8">
    <source>
        <dbReference type="ARBA" id="ARBA00022839"/>
    </source>
</evidence>
<dbReference type="Pfam" id="PF12705">
    <property type="entry name" value="PDDEXK_1"/>
    <property type="match status" value="1"/>
</dbReference>
<keyword evidence="13" id="KW-0234">DNA repair</keyword>
<dbReference type="Proteomes" id="UP000823863">
    <property type="component" value="Unassembled WGS sequence"/>
</dbReference>
<keyword evidence="4" id="KW-0547">Nucleotide-binding</keyword>
<dbReference type="InterPro" id="IPR049035">
    <property type="entry name" value="ADDB_N"/>
</dbReference>
<evidence type="ECO:0000256" key="12">
    <source>
        <dbReference type="ARBA" id="ARBA00023125"/>
    </source>
</evidence>
<protein>
    <submittedName>
        <fullName evidence="16">Helicase-exonuclease AddAB subunit AddB</fullName>
    </submittedName>
</protein>
<evidence type="ECO:0000313" key="16">
    <source>
        <dbReference type="EMBL" id="HJC67897.1"/>
    </source>
</evidence>
<evidence type="ECO:0000256" key="5">
    <source>
        <dbReference type="ARBA" id="ARBA00022763"/>
    </source>
</evidence>
<gene>
    <name evidence="16" type="primary">addB</name>
    <name evidence="16" type="ORF">H9931_14495</name>
</gene>
<dbReference type="SUPFAM" id="SSF52540">
    <property type="entry name" value="P-loop containing nucleoside triphosphate hydrolases"/>
    <property type="match status" value="2"/>
</dbReference>
<evidence type="ECO:0000256" key="6">
    <source>
        <dbReference type="ARBA" id="ARBA00022801"/>
    </source>
</evidence>
<keyword evidence="2" id="KW-0540">Nuclease</keyword>
<keyword evidence="8" id="KW-0269">Exonuclease</keyword>
<dbReference type="Pfam" id="PF21445">
    <property type="entry name" value="ADDB_N"/>
    <property type="match status" value="1"/>
</dbReference>
<dbReference type="Gene3D" id="3.40.50.300">
    <property type="entry name" value="P-loop containing nucleotide triphosphate hydrolases"/>
    <property type="match status" value="4"/>
</dbReference>
<dbReference type="GO" id="GO:0003677">
    <property type="term" value="F:DNA binding"/>
    <property type="evidence" value="ECO:0007669"/>
    <property type="project" value="UniProtKB-KW"/>
</dbReference>
<dbReference type="Gene3D" id="3.90.320.10">
    <property type="match status" value="1"/>
</dbReference>
<dbReference type="InterPro" id="IPR038726">
    <property type="entry name" value="PDDEXK_AddAB-type"/>
</dbReference>
<dbReference type="GO" id="GO:0004527">
    <property type="term" value="F:exonuclease activity"/>
    <property type="evidence" value="ECO:0007669"/>
    <property type="project" value="UniProtKB-KW"/>
</dbReference>
<dbReference type="GO" id="GO:0005524">
    <property type="term" value="F:ATP binding"/>
    <property type="evidence" value="ECO:0007669"/>
    <property type="project" value="UniProtKB-KW"/>
</dbReference>
<feature type="domain" description="PD-(D/E)XK endonuclease-like" evidence="14">
    <location>
        <begin position="784"/>
        <end position="1123"/>
    </location>
</feature>
<accession>A0A9D2PV95</accession>
<dbReference type="PANTHER" id="PTHR30591:SF1">
    <property type="entry name" value="RECBCD ENZYME SUBUNIT RECC"/>
    <property type="match status" value="1"/>
</dbReference>
<evidence type="ECO:0000259" key="15">
    <source>
        <dbReference type="Pfam" id="PF21445"/>
    </source>
</evidence>
<dbReference type="NCBIfam" id="TIGR02773">
    <property type="entry name" value="addB_Gpos"/>
    <property type="match status" value="1"/>
</dbReference>
<dbReference type="GO" id="GO:0004386">
    <property type="term" value="F:helicase activity"/>
    <property type="evidence" value="ECO:0007669"/>
    <property type="project" value="UniProtKB-KW"/>
</dbReference>
<dbReference type="InterPro" id="IPR011604">
    <property type="entry name" value="PDDEXK-like_dom_sf"/>
</dbReference>
<organism evidence="16 17">
    <name type="scientific">Candidatus Enterocloster excrementigallinarum</name>
    <dbReference type="NCBI Taxonomy" id="2838558"/>
    <lineage>
        <taxon>Bacteria</taxon>
        <taxon>Bacillati</taxon>
        <taxon>Bacillota</taxon>
        <taxon>Clostridia</taxon>
        <taxon>Lachnospirales</taxon>
        <taxon>Lachnospiraceae</taxon>
        <taxon>Enterocloster</taxon>
    </lineage>
</organism>
<evidence type="ECO:0000256" key="4">
    <source>
        <dbReference type="ARBA" id="ARBA00022741"/>
    </source>
</evidence>
<keyword evidence="10" id="KW-0408">Iron</keyword>
<evidence type="ECO:0000256" key="10">
    <source>
        <dbReference type="ARBA" id="ARBA00023004"/>
    </source>
</evidence>
<dbReference type="InterPro" id="IPR027417">
    <property type="entry name" value="P-loop_NTPase"/>
</dbReference>
<evidence type="ECO:0000256" key="7">
    <source>
        <dbReference type="ARBA" id="ARBA00022806"/>
    </source>
</evidence>
<keyword evidence="9" id="KW-0067">ATP-binding</keyword>
<proteinExistence type="predicted"/>
<evidence type="ECO:0000313" key="17">
    <source>
        <dbReference type="Proteomes" id="UP000823863"/>
    </source>
</evidence>